<keyword evidence="2" id="KW-1185">Reference proteome</keyword>
<organism evidence="1 2">
    <name type="scientific">Auriscalpium vulgare</name>
    <dbReference type="NCBI Taxonomy" id="40419"/>
    <lineage>
        <taxon>Eukaryota</taxon>
        <taxon>Fungi</taxon>
        <taxon>Dikarya</taxon>
        <taxon>Basidiomycota</taxon>
        <taxon>Agaricomycotina</taxon>
        <taxon>Agaricomycetes</taxon>
        <taxon>Russulales</taxon>
        <taxon>Auriscalpiaceae</taxon>
        <taxon>Auriscalpium</taxon>
    </lineage>
</organism>
<sequence length="410" mass="44230">MPATDNYGLIVTPRMRALLSTEGFLSTDDGGQELRDLYGAQSAGFDPSRLEPFALACFMGVVSKVTEYIQNGTAPPLDGTVTPYKFSYATLVVSGGPRLLEGPRGSGHHVETLAYLLTHGCPPDVEDICRYTALEHACMMPSTNPTLVRTLLAHGAAPNHQNIYGMTAIAGAIMSGFVRAVDVLMEFGADLDISDADGSRFSEMYVSGGPEIAAVVRKWLRLRAGETAPRETRECAACNKTQGSLKQCSRCHSVLYCLSECQKSHWRTHKPSCHAFSADNTVTLTPIYLKNASLLPTASMTRVLTGHQSTAPSAREMLGSNQLGAYPKSVVVKIQVPMGNAPFLIYTKRRDFVCHTARQANPAAYDRVAELVKAKGAGGMGGWKGYFAAELKSADELVVKVSELLADQPF</sequence>
<dbReference type="EMBL" id="MU275947">
    <property type="protein sequence ID" value="KAI0045586.1"/>
    <property type="molecule type" value="Genomic_DNA"/>
</dbReference>
<reference evidence="1" key="2">
    <citation type="journal article" date="2022" name="New Phytol.">
        <title>Evolutionary transition to the ectomycorrhizal habit in the genomes of a hyperdiverse lineage of mushroom-forming fungi.</title>
        <authorList>
            <person name="Looney B."/>
            <person name="Miyauchi S."/>
            <person name="Morin E."/>
            <person name="Drula E."/>
            <person name="Courty P.E."/>
            <person name="Kohler A."/>
            <person name="Kuo A."/>
            <person name="LaButti K."/>
            <person name="Pangilinan J."/>
            <person name="Lipzen A."/>
            <person name="Riley R."/>
            <person name="Andreopoulos W."/>
            <person name="He G."/>
            <person name="Johnson J."/>
            <person name="Nolan M."/>
            <person name="Tritt A."/>
            <person name="Barry K.W."/>
            <person name="Grigoriev I.V."/>
            <person name="Nagy L.G."/>
            <person name="Hibbett D."/>
            <person name="Henrissat B."/>
            <person name="Matheny P.B."/>
            <person name="Labbe J."/>
            <person name="Martin F.M."/>
        </authorList>
    </citation>
    <scope>NUCLEOTIDE SEQUENCE</scope>
    <source>
        <strain evidence="1">FP105234-sp</strain>
    </source>
</reference>
<reference evidence="1" key="1">
    <citation type="submission" date="2021-02" db="EMBL/GenBank/DDBJ databases">
        <authorList>
            <consortium name="DOE Joint Genome Institute"/>
            <person name="Ahrendt S."/>
            <person name="Looney B.P."/>
            <person name="Miyauchi S."/>
            <person name="Morin E."/>
            <person name="Drula E."/>
            <person name="Courty P.E."/>
            <person name="Chicoki N."/>
            <person name="Fauchery L."/>
            <person name="Kohler A."/>
            <person name="Kuo A."/>
            <person name="Labutti K."/>
            <person name="Pangilinan J."/>
            <person name="Lipzen A."/>
            <person name="Riley R."/>
            <person name="Andreopoulos W."/>
            <person name="He G."/>
            <person name="Johnson J."/>
            <person name="Barry K.W."/>
            <person name="Grigoriev I.V."/>
            <person name="Nagy L."/>
            <person name="Hibbett D."/>
            <person name="Henrissat B."/>
            <person name="Matheny P.B."/>
            <person name="Labbe J."/>
            <person name="Martin F."/>
        </authorList>
    </citation>
    <scope>NUCLEOTIDE SEQUENCE</scope>
    <source>
        <strain evidence="1">FP105234-sp</strain>
    </source>
</reference>
<comment type="caution">
    <text evidence="1">The sequence shown here is derived from an EMBL/GenBank/DDBJ whole genome shotgun (WGS) entry which is preliminary data.</text>
</comment>
<dbReference type="Proteomes" id="UP000814033">
    <property type="component" value="Unassembled WGS sequence"/>
</dbReference>
<accession>A0ACB8RPM2</accession>
<name>A0ACB8RPM2_9AGAM</name>
<evidence type="ECO:0000313" key="1">
    <source>
        <dbReference type="EMBL" id="KAI0045586.1"/>
    </source>
</evidence>
<gene>
    <name evidence="1" type="ORF">FA95DRAFT_1561004</name>
</gene>
<evidence type="ECO:0000313" key="2">
    <source>
        <dbReference type="Proteomes" id="UP000814033"/>
    </source>
</evidence>
<protein>
    <submittedName>
        <fullName evidence="1">Ankyrin</fullName>
    </submittedName>
</protein>
<proteinExistence type="predicted"/>